<dbReference type="RefSeq" id="WP_187083732.1">
    <property type="nucleotide sequence ID" value="NZ_JACORU010000010.1"/>
</dbReference>
<keyword evidence="10" id="KW-1185">Reference proteome</keyword>
<comment type="caution">
    <text evidence="9">The sequence shown here is derived from an EMBL/GenBank/DDBJ whole genome shotgun (WGS) entry which is preliminary data.</text>
</comment>
<keyword evidence="3" id="KW-0285">Flavoprotein</keyword>
<evidence type="ECO:0000259" key="8">
    <source>
        <dbReference type="Pfam" id="PF07976"/>
    </source>
</evidence>
<evidence type="ECO:0000256" key="6">
    <source>
        <dbReference type="SAM" id="MobiDB-lite"/>
    </source>
</evidence>
<organism evidence="9 10">
    <name type="scientific">Ramlibacter albus</name>
    <dbReference type="NCBI Taxonomy" id="2079448"/>
    <lineage>
        <taxon>Bacteria</taxon>
        <taxon>Pseudomonadati</taxon>
        <taxon>Pseudomonadota</taxon>
        <taxon>Betaproteobacteria</taxon>
        <taxon>Burkholderiales</taxon>
        <taxon>Comamonadaceae</taxon>
        <taxon>Ramlibacter</taxon>
    </lineage>
</organism>
<evidence type="ECO:0000256" key="2">
    <source>
        <dbReference type="ARBA" id="ARBA00007801"/>
    </source>
</evidence>
<dbReference type="Pfam" id="PF07976">
    <property type="entry name" value="Phe_hydrox_dim"/>
    <property type="match status" value="1"/>
</dbReference>
<dbReference type="Gene3D" id="3.40.30.20">
    <property type="match status" value="1"/>
</dbReference>
<gene>
    <name evidence="9" type="ORF">H8R02_22415</name>
</gene>
<evidence type="ECO:0000256" key="1">
    <source>
        <dbReference type="ARBA" id="ARBA00001974"/>
    </source>
</evidence>
<dbReference type="SUPFAM" id="SSF51905">
    <property type="entry name" value="FAD/NAD(P)-binding domain"/>
    <property type="match status" value="1"/>
</dbReference>
<dbReference type="PANTHER" id="PTHR43004:SF19">
    <property type="entry name" value="BINDING MONOOXYGENASE, PUTATIVE (JCVI)-RELATED"/>
    <property type="match status" value="1"/>
</dbReference>
<sequence length="652" mass="71176">MQYHIDGFRPGDPDWHPAAPGIRREGDPLPQTVDVLIAGSGPAGLCLAAQLARIPQIRTMLVEPKLAPMEKGQADGISVRSMEMFQAFGFGEKVARESVWINETTFWAPGANVPLARAARVQDVPDGISEMPHVLINQARVHDMFLDVMRRSQTRLVPDYGLKVTGLQVDNSAAEYPVTVSLEHTAPGRQGETATVRANYVIGCDGARSSVRAAIGGALHGDAAHQAWGVIDILAVTDFPDWRMKSFVRSQGDGILMVLPREGGHLVRLYVELDALGEHERAADRGMGPADIIAKAQRILRPFQLDVKEVVWWSIYEIGHRLTDKFDDVPEHEVAARTPRVMLAGDACHTHSPKAGQGMNVSMGDTFNLGWKLISVLTGRADASLLHTYSGERRAAAKALVEFDHKWARVVGGHAEEDAAAGLPRVAREFINNLPFTCGLTVQYEPGRLTGQAAHQHLATGFDIGKRFHSAPVVRLADAKPMHLGHCIEADARFRLFIFAPASDRGTSGGPVSALCSWLEHDAGSPLRRHTAPGEDIDRVIDTRAVFQQGFRDLDYSAMPALLRPRVGRLGLCDYEKVFCSDRKSGQDIFEMRGIDRARGCLVVVRPDQYVGHVLPLDARAELAAYFAGILRDRSMRAHAHAHAMGTGAPGA</sequence>
<dbReference type="PANTHER" id="PTHR43004">
    <property type="entry name" value="TRK SYSTEM POTASSIUM UPTAKE PROTEIN"/>
    <property type="match status" value="1"/>
</dbReference>
<evidence type="ECO:0000256" key="4">
    <source>
        <dbReference type="ARBA" id="ARBA00022827"/>
    </source>
</evidence>
<feature type="domain" description="FAD-binding" evidence="7">
    <location>
        <begin position="33"/>
        <end position="403"/>
    </location>
</feature>
<dbReference type="Pfam" id="PF01494">
    <property type="entry name" value="FAD_binding_3"/>
    <property type="match status" value="1"/>
</dbReference>
<feature type="region of interest" description="Disordered" evidence="6">
    <location>
        <begin position="1"/>
        <end position="26"/>
    </location>
</feature>
<dbReference type="InterPro" id="IPR002938">
    <property type="entry name" value="FAD-bd"/>
</dbReference>
<evidence type="ECO:0000259" key="7">
    <source>
        <dbReference type="Pfam" id="PF01494"/>
    </source>
</evidence>
<dbReference type="Proteomes" id="UP000596827">
    <property type="component" value="Unassembled WGS sequence"/>
</dbReference>
<dbReference type="NCBIfam" id="NF006144">
    <property type="entry name" value="PRK08294.1"/>
    <property type="match status" value="1"/>
</dbReference>
<dbReference type="InterPro" id="IPR038220">
    <property type="entry name" value="PHOX_C_sf"/>
</dbReference>
<dbReference type="InterPro" id="IPR036249">
    <property type="entry name" value="Thioredoxin-like_sf"/>
</dbReference>
<feature type="compositionally biased region" description="Basic and acidic residues" evidence="6">
    <location>
        <begin position="1"/>
        <end position="15"/>
    </location>
</feature>
<dbReference type="SUPFAM" id="SSF54373">
    <property type="entry name" value="FAD-linked reductases, C-terminal domain"/>
    <property type="match status" value="1"/>
</dbReference>
<evidence type="ECO:0000313" key="9">
    <source>
        <dbReference type="EMBL" id="MBC5767238.1"/>
    </source>
</evidence>
<dbReference type="GO" id="GO:0016709">
    <property type="term" value="F:oxidoreductase activity, acting on paired donors, with incorporation or reduction of molecular oxygen, NAD(P)H as one donor, and incorporation of one atom of oxygen"/>
    <property type="evidence" value="ECO:0007669"/>
    <property type="project" value="UniProtKB-ARBA"/>
</dbReference>
<evidence type="ECO:0000313" key="10">
    <source>
        <dbReference type="Proteomes" id="UP000596827"/>
    </source>
</evidence>
<dbReference type="SUPFAM" id="SSF52833">
    <property type="entry name" value="Thioredoxin-like"/>
    <property type="match status" value="1"/>
</dbReference>
<dbReference type="EMBL" id="JACORU010000010">
    <property type="protein sequence ID" value="MBC5767238.1"/>
    <property type="molecule type" value="Genomic_DNA"/>
</dbReference>
<comment type="similarity">
    <text evidence="2">Belongs to the PheA/TfdB FAD monooxygenase family.</text>
</comment>
<proteinExistence type="inferred from homology"/>
<dbReference type="Gene3D" id="3.50.50.60">
    <property type="entry name" value="FAD/NAD(P)-binding domain"/>
    <property type="match status" value="1"/>
</dbReference>
<protein>
    <submittedName>
        <fullName evidence="9">FAD-dependent monooxygenase</fullName>
    </submittedName>
</protein>
<evidence type="ECO:0000256" key="5">
    <source>
        <dbReference type="ARBA" id="ARBA00023002"/>
    </source>
</evidence>
<dbReference type="AlphaFoldDB" id="A0A923MBA7"/>
<dbReference type="InterPro" id="IPR050641">
    <property type="entry name" value="RIFMO-like"/>
</dbReference>
<evidence type="ECO:0000256" key="3">
    <source>
        <dbReference type="ARBA" id="ARBA00022630"/>
    </source>
</evidence>
<dbReference type="InterPro" id="IPR036188">
    <property type="entry name" value="FAD/NAD-bd_sf"/>
</dbReference>
<reference evidence="9" key="1">
    <citation type="submission" date="2020-08" db="EMBL/GenBank/DDBJ databases">
        <title>Ramlibacter sp. GTP1 16S ribosomal RNA gene genome sequencing and assembly.</title>
        <authorList>
            <person name="Kang M."/>
        </authorList>
    </citation>
    <scope>NUCLEOTIDE SEQUENCE</scope>
    <source>
        <strain evidence="9">GTP1</strain>
    </source>
</reference>
<keyword evidence="5" id="KW-0560">Oxidoreductase</keyword>
<accession>A0A923MBA7</accession>
<name>A0A923MBA7_9BURK</name>
<keyword evidence="9" id="KW-0503">Monooxygenase</keyword>
<dbReference type="CDD" id="cd02979">
    <property type="entry name" value="PHOX_C"/>
    <property type="match status" value="1"/>
</dbReference>
<dbReference type="GO" id="GO:0071949">
    <property type="term" value="F:FAD binding"/>
    <property type="evidence" value="ECO:0007669"/>
    <property type="project" value="InterPro"/>
</dbReference>
<dbReference type="InterPro" id="IPR012941">
    <property type="entry name" value="Phe_hydrox_C_dim_dom"/>
</dbReference>
<dbReference type="PRINTS" id="PR00420">
    <property type="entry name" value="RNGMNOXGNASE"/>
</dbReference>
<feature type="domain" description="Phenol hydroxylase-like C-terminal dimerisation" evidence="8">
    <location>
        <begin position="442"/>
        <end position="633"/>
    </location>
</feature>
<keyword evidence="4" id="KW-0274">FAD</keyword>
<dbReference type="Gene3D" id="3.30.9.10">
    <property type="entry name" value="D-Amino Acid Oxidase, subunit A, domain 2"/>
    <property type="match status" value="1"/>
</dbReference>
<comment type="cofactor">
    <cofactor evidence="1">
        <name>FAD</name>
        <dbReference type="ChEBI" id="CHEBI:57692"/>
    </cofactor>
</comment>